<accession>A0ABQ5CHX5</accession>
<proteinExistence type="predicted"/>
<reference evidence="1" key="2">
    <citation type="submission" date="2022-01" db="EMBL/GenBank/DDBJ databases">
        <authorList>
            <person name="Yamashiro T."/>
            <person name="Shiraishi A."/>
            <person name="Satake H."/>
            <person name="Nakayama K."/>
        </authorList>
    </citation>
    <scope>NUCLEOTIDE SEQUENCE</scope>
</reference>
<reference evidence="1" key="1">
    <citation type="journal article" date="2022" name="Int. J. Mol. Sci.">
        <title>Draft Genome of Tanacetum Coccineum: Genomic Comparison of Closely Related Tanacetum-Family Plants.</title>
        <authorList>
            <person name="Yamashiro T."/>
            <person name="Shiraishi A."/>
            <person name="Nakayama K."/>
            <person name="Satake H."/>
        </authorList>
    </citation>
    <scope>NUCLEOTIDE SEQUENCE</scope>
</reference>
<organism evidence="1 2">
    <name type="scientific">Tanacetum coccineum</name>
    <dbReference type="NCBI Taxonomy" id="301880"/>
    <lineage>
        <taxon>Eukaryota</taxon>
        <taxon>Viridiplantae</taxon>
        <taxon>Streptophyta</taxon>
        <taxon>Embryophyta</taxon>
        <taxon>Tracheophyta</taxon>
        <taxon>Spermatophyta</taxon>
        <taxon>Magnoliopsida</taxon>
        <taxon>eudicotyledons</taxon>
        <taxon>Gunneridae</taxon>
        <taxon>Pentapetalae</taxon>
        <taxon>asterids</taxon>
        <taxon>campanulids</taxon>
        <taxon>Asterales</taxon>
        <taxon>Asteraceae</taxon>
        <taxon>Asteroideae</taxon>
        <taxon>Anthemideae</taxon>
        <taxon>Anthemidinae</taxon>
        <taxon>Tanacetum</taxon>
    </lineage>
</organism>
<keyword evidence="2" id="KW-1185">Reference proteome</keyword>
<dbReference type="EMBL" id="BQNB010014138">
    <property type="protein sequence ID" value="GJT24459.1"/>
    <property type="molecule type" value="Genomic_DNA"/>
</dbReference>
<sequence>MAASSLTAPFSLDIFHSGYLKLKPLTYIDSEMVTMNIDVTGFKFKDMKEYVESKTHSIVIGLYYFNKGLNNIKCDADFTLFVEKWQSNEGRLAQLYVDHNNADLGDYIGKDLGDYILVELKPGYNLDDSDDEFSDVASLDHLSEGESDDNDREVDPLFSNLDDDIQKEKVHVEPEINSDKDMPIMDEDENVQWSRARRITLYNLKQNVGSQYERLIDYASELRKTNPGITVQLSIDPLADDGYGITFIYDRHKRLIQAVRRVVPRVEHRLCARHIYANFNKVYPGVLFRKLFWQASKASYHQKFKNRMEEIKTASAEAYQYLVDKDPCTWSRVYFKEGMDCDVVKNGLSESFNSHIKNARRKPIIGMLEDIRSYVMTRNYTLWKKCEDWKSEIFPNIRKVLKLHKKIQSWMLLSRNWMANILAFDCLLWGVLFSRCSS</sequence>
<protein>
    <submittedName>
        <fullName evidence="1">Cellulose synthase</fullName>
    </submittedName>
</protein>
<dbReference type="PANTHER" id="PTHR31973:SF189">
    <property type="entry name" value="TRANSPOSASE, MUDR, PLANT, MULE TRANSPOSASE DOMAIN PROTEIN-RELATED"/>
    <property type="match status" value="1"/>
</dbReference>
<dbReference type="PANTHER" id="PTHR31973">
    <property type="entry name" value="POLYPROTEIN, PUTATIVE-RELATED"/>
    <property type="match status" value="1"/>
</dbReference>
<evidence type="ECO:0000313" key="2">
    <source>
        <dbReference type="Proteomes" id="UP001151760"/>
    </source>
</evidence>
<name>A0ABQ5CHX5_9ASTR</name>
<gene>
    <name evidence="1" type="ORF">Tco_0894396</name>
</gene>
<evidence type="ECO:0000313" key="1">
    <source>
        <dbReference type="EMBL" id="GJT24459.1"/>
    </source>
</evidence>
<comment type="caution">
    <text evidence="1">The sequence shown here is derived from an EMBL/GenBank/DDBJ whole genome shotgun (WGS) entry which is preliminary data.</text>
</comment>
<dbReference type="Proteomes" id="UP001151760">
    <property type="component" value="Unassembled WGS sequence"/>
</dbReference>